<evidence type="ECO:0000313" key="3">
    <source>
        <dbReference type="Proteomes" id="UP000229056"/>
    </source>
</evidence>
<protein>
    <submittedName>
        <fullName evidence="2">AmmeMemoRadiSam system protein A</fullName>
    </submittedName>
</protein>
<organism evidence="2 3">
    <name type="scientific">Candidatus Buchananbacteria bacterium CG10_big_fil_rev_8_21_14_0_10_33_19</name>
    <dbReference type="NCBI Taxonomy" id="1974525"/>
    <lineage>
        <taxon>Bacteria</taxon>
        <taxon>Candidatus Buchananiibacteriota</taxon>
    </lineage>
</organism>
<proteinExistence type="predicted"/>
<dbReference type="InterPro" id="IPR023473">
    <property type="entry name" value="AMMECR1"/>
</dbReference>
<dbReference type="EMBL" id="PEZY01000005">
    <property type="protein sequence ID" value="PIS06148.1"/>
    <property type="molecule type" value="Genomic_DNA"/>
</dbReference>
<dbReference type="SUPFAM" id="SSF143447">
    <property type="entry name" value="AMMECR1-like"/>
    <property type="match status" value="1"/>
</dbReference>
<accession>A0A2H0W473</accession>
<dbReference type="AlphaFoldDB" id="A0A2H0W473"/>
<evidence type="ECO:0000259" key="1">
    <source>
        <dbReference type="PROSITE" id="PS51112"/>
    </source>
</evidence>
<name>A0A2H0W473_9BACT</name>
<dbReference type="NCBIfam" id="TIGR04335">
    <property type="entry name" value="AmmeMemoSam_A"/>
    <property type="match status" value="1"/>
</dbReference>
<evidence type="ECO:0000313" key="2">
    <source>
        <dbReference type="EMBL" id="PIS06148.1"/>
    </source>
</evidence>
<comment type="caution">
    <text evidence="2">The sequence shown here is derived from an EMBL/GenBank/DDBJ whole genome shotgun (WGS) entry which is preliminary data.</text>
</comment>
<dbReference type="PANTHER" id="PTHR13016:SF0">
    <property type="entry name" value="AMME SYNDROME CANDIDATE GENE 1 PROTEIN"/>
    <property type="match status" value="1"/>
</dbReference>
<dbReference type="InterPro" id="IPR027485">
    <property type="entry name" value="AMMECR1_N"/>
</dbReference>
<reference evidence="3" key="1">
    <citation type="submission" date="2017-09" db="EMBL/GenBank/DDBJ databases">
        <title>Depth-based differentiation of microbial function through sediment-hosted aquifers and enrichment of novel symbionts in the deep terrestrial subsurface.</title>
        <authorList>
            <person name="Probst A.J."/>
            <person name="Ladd B."/>
            <person name="Jarett J.K."/>
            <person name="Geller-Mcgrath D.E."/>
            <person name="Sieber C.M.K."/>
            <person name="Emerson J.B."/>
            <person name="Anantharaman K."/>
            <person name="Thomas B.C."/>
            <person name="Malmstrom R."/>
            <person name="Stieglmeier M."/>
            <person name="Klingl A."/>
            <person name="Woyke T."/>
            <person name="Ryan C.M."/>
            <person name="Banfield J.F."/>
        </authorList>
    </citation>
    <scope>NUCLEOTIDE SEQUENCE [LARGE SCALE GENOMIC DNA]</scope>
</reference>
<feature type="domain" description="AMMECR1" evidence="1">
    <location>
        <begin position="9"/>
        <end position="178"/>
    </location>
</feature>
<sequence>MDSEYYTAGEKEFLLKIAYKSLEKFLMSGEKFEPQTINKKLWEKRGVFVTLNLDNKLHGCVGHIEPQESLILSVRDNTILAFNDPRSQPFKIGDLDKVEIEISILSELEKVSIDQIKSGDGVLIRRGSNSATYLPNVWSSFKDKQEFLNSLCLKANIDSKPYDDGKIDFWTYKAIFFK</sequence>
<dbReference type="PROSITE" id="PS51112">
    <property type="entry name" value="AMMECR1"/>
    <property type="match status" value="1"/>
</dbReference>
<dbReference type="PANTHER" id="PTHR13016">
    <property type="entry name" value="AMMECR1 HOMOLOG"/>
    <property type="match status" value="1"/>
</dbReference>
<dbReference type="Gene3D" id="3.30.700.20">
    <property type="entry name" value="Hypothetical protein ph0010, domain 1"/>
    <property type="match status" value="1"/>
</dbReference>
<dbReference type="Pfam" id="PF01871">
    <property type="entry name" value="AMMECR1"/>
    <property type="match status" value="1"/>
</dbReference>
<dbReference type="InterPro" id="IPR002733">
    <property type="entry name" value="AMMECR1_domain"/>
</dbReference>
<dbReference type="Proteomes" id="UP000229056">
    <property type="component" value="Unassembled WGS sequence"/>
</dbReference>
<dbReference type="InterPro" id="IPR036071">
    <property type="entry name" value="AMMECR1_dom_sf"/>
</dbReference>
<gene>
    <name evidence="2" type="primary">amrA</name>
    <name evidence="2" type="ORF">COT80_01085</name>
</gene>
<dbReference type="InterPro" id="IPR027623">
    <property type="entry name" value="AmmeMemoSam_A"/>
</dbReference>
<dbReference type="Gene3D" id="3.30.1490.150">
    <property type="entry name" value="Hypothetical protein ph0010, domain 2"/>
    <property type="match status" value="1"/>
</dbReference>